<keyword evidence="6 8" id="KW-0456">Lyase</keyword>
<proteinExistence type="inferred from homology"/>
<evidence type="ECO:0000256" key="4">
    <source>
        <dbReference type="ARBA" id="ARBA00022822"/>
    </source>
</evidence>
<dbReference type="InterPro" id="IPR002028">
    <property type="entry name" value="Trp_synthase_suA"/>
</dbReference>
<dbReference type="CDD" id="cd04724">
    <property type="entry name" value="Tryptophan_synthase_alpha"/>
    <property type="match status" value="1"/>
</dbReference>
<dbReference type="Gene3D" id="3.20.20.70">
    <property type="entry name" value="Aldolase class I"/>
    <property type="match status" value="1"/>
</dbReference>
<dbReference type="NCBIfam" id="TIGR00262">
    <property type="entry name" value="trpA"/>
    <property type="match status" value="1"/>
</dbReference>
<evidence type="ECO:0000256" key="8">
    <source>
        <dbReference type="HAMAP-Rule" id="MF_00131"/>
    </source>
</evidence>
<dbReference type="Pfam" id="PF00290">
    <property type="entry name" value="Trp_syntA"/>
    <property type="match status" value="1"/>
</dbReference>
<dbReference type="SUPFAM" id="SSF51366">
    <property type="entry name" value="Ribulose-phoshate binding barrel"/>
    <property type="match status" value="1"/>
</dbReference>
<comment type="function">
    <text evidence="8">The alpha subunit is responsible for the aldol cleavage of indoleglycerol phosphate to indole and glyceraldehyde 3-phosphate.</text>
</comment>
<dbReference type="Proteomes" id="UP001501844">
    <property type="component" value="Unassembled WGS sequence"/>
</dbReference>
<dbReference type="EMBL" id="BAABGX010000001">
    <property type="protein sequence ID" value="GAA4299127.1"/>
    <property type="molecule type" value="Genomic_DNA"/>
</dbReference>
<evidence type="ECO:0000313" key="11">
    <source>
        <dbReference type="Proteomes" id="UP001501844"/>
    </source>
</evidence>
<accession>A0ABP8FAQ8</accession>
<keyword evidence="11" id="KW-1185">Reference proteome</keyword>
<feature type="active site" description="Proton acceptor" evidence="8">
    <location>
        <position position="59"/>
    </location>
</feature>
<comment type="caution">
    <text evidence="10">The sequence shown here is derived from an EMBL/GenBank/DDBJ whole genome shotgun (WGS) entry which is preliminary data.</text>
</comment>
<keyword evidence="4 8" id="KW-0822">Tryptophan biosynthesis</keyword>
<comment type="similarity">
    <text evidence="8 9">Belongs to the TrpA family.</text>
</comment>
<evidence type="ECO:0000256" key="2">
    <source>
        <dbReference type="ARBA" id="ARBA00011270"/>
    </source>
</evidence>
<keyword evidence="3 8" id="KW-0028">Amino-acid biosynthesis</keyword>
<comment type="catalytic activity">
    <reaction evidence="7 8">
        <text>(1S,2R)-1-C-(indol-3-yl)glycerol 3-phosphate + L-serine = D-glyceraldehyde 3-phosphate + L-tryptophan + H2O</text>
        <dbReference type="Rhea" id="RHEA:10532"/>
        <dbReference type="ChEBI" id="CHEBI:15377"/>
        <dbReference type="ChEBI" id="CHEBI:33384"/>
        <dbReference type="ChEBI" id="CHEBI:57912"/>
        <dbReference type="ChEBI" id="CHEBI:58866"/>
        <dbReference type="ChEBI" id="CHEBI:59776"/>
        <dbReference type="EC" id="4.2.1.20"/>
    </reaction>
</comment>
<dbReference type="PROSITE" id="PS00167">
    <property type="entry name" value="TRP_SYNTHASE_ALPHA"/>
    <property type="match status" value="1"/>
</dbReference>
<evidence type="ECO:0000256" key="1">
    <source>
        <dbReference type="ARBA" id="ARBA00004733"/>
    </source>
</evidence>
<evidence type="ECO:0000256" key="6">
    <source>
        <dbReference type="ARBA" id="ARBA00023239"/>
    </source>
</evidence>
<protein>
    <recommendedName>
        <fullName evidence="8">Tryptophan synthase alpha chain</fullName>
        <ecNumber evidence="8">4.2.1.20</ecNumber>
    </recommendedName>
</protein>
<dbReference type="InterPro" id="IPR011060">
    <property type="entry name" value="RibuloseP-bd_barrel"/>
</dbReference>
<evidence type="ECO:0000256" key="3">
    <source>
        <dbReference type="ARBA" id="ARBA00022605"/>
    </source>
</evidence>
<dbReference type="RefSeq" id="WP_345162582.1">
    <property type="nucleotide sequence ID" value="NZ_BAABGX010000001.1"/>
</dbReference>
<evidence type="ECO:0000313" key="10">
    <source>
        <dbReference type="EMBL" id="GAA4299127.1"/>
    </source>
</evidence>
<dbReference type="EC" id="4.2.1.20" evidence="8"/>
<feature type="active site" description="Proton acceptor" evidence="8">
    <location>
        <position position="48"/>
    </location>
</feature>
<gene>
    <name evidence="8 10" type="primary">trpA</name>
    <name evidence="10" type="ORF">GCM10023183_08010</name>
</gene>
<dbReference type="PANTHER" id="PTHR43406:SF1">
    <property type="entry name" value="TRYPTOPHAN SYNTHASE ALPHA CHAIN, CHLOROPLASTIC"/>
    <property type="match status" value="1"/>
</dbReference>
<dbReference type="InterPro" id="IPR013785">
    <property type="entry name" value="Aldolase_TIM"/>
</dbReference>
<sequence>MSKNRLTRLFQKNQGNLLNVYFTAGFPNLNDTVTILEELQSAGADLVEIGMPFSDPLADGPTIQASNQVALENGMSVKTLFQQLEGIREKVTLPIILMGYLNPVLQFGFEAFCEAAARVGVDGFILPDMPLVEYEEEYKPILDKYGLSLIFLITPQTTEDRIRKIDTLTDSFIYMVSSASTTGSQVQTNEAQQAYFSRVKALELRSPLLIGFGISDKVSFEMACQTAHGAIIGSAFIKALQQPSEVKENVRTFLKSIKSNQPTSSLLSS</sequence>
<keyword evidence="5 8" id="KW-0057">Aromatic amino acid biosynthesis</keyword>
<dbReference type="PANTHER" id="PTHR43406">
    <property type="entry name" value="TRYPTOPHAN SYNTHASE, ALPHA CHAIN"/>
    <property type="match status" value="1"/>
</dbReference>
<reference evidence="11" key="1">
    <citation type="journal article" date="2019" name="Int. J. Syst. Evol. Microbiol.">
        <title>The Global Catalogue of Microorganisms (GCM) 10K type strain sequencing project: providing services to taxonomists for standard genome sequencing and annotation.</title>
        <authorList>
            <consortium name="The Broad Institute Genomics Platform"/>
            <consortium name="The Broad Institute Genome Sequencing Center for Infectious Disease"/>
            <person name="Wu L."/>
            <person name="Ma J."/>
        </authorList>
    </citation>
    <scope>NUCLEOTIDE SEQUENCE [LARGE SCALE GENOMIC DNA]</scope>
    <source>
        <strain evidence="11">JCM 17917</strain>
    </source>
</reference>
<dbReference type="HAMAP" id="MF_00131">
    <property type="entry name" value="Trp_synth_alpha"/>
    <property type="match status" value="1"/>
</dbReference>
<evidence type="ECO:0000256" key="5">
    <source>
        <dbReference type="ARBA" id="ARBA00023141"/>
    </source>
</evidence>
<evidence type="ECO:0000256" key="9">
    <source>
        <dbReference type="RuleBase" id="RU003662"/>
    </source>
</evidence>
<name>A0ABP8FAQ8_9BACT</name>
<comment type="pathway">
    <text evidence="1 8">Amino-acid biosynthesis; L-tryptophan biosynthesis; L-tryptophan from chorismate: step 5/5.</text>
</comment>
<comment type="subunit">
    <text evidence="2 8">Tetramer of two alpha and two beta chains.</text>
</comment>
<evidence type="ECO:0000256" key="7">
    <source>
        <dbReference type="ARBA" id="ARBA00049047"/>
    </source>
</evidence>
<organism evidence="10 11">
    <name type="scientific">Nibribacter koreensis</name>
    <dbReference type="NCBI Taxonomy" id="1084519"/>
    <lineage>
        <taxon>Bacteria</taxon>
        <taxon>Pseudomonadati</taxon>
        <taxon>Bacteroidota</taxon>
        <taxon>Cytophagia</taxon>
        <taxon>Cytophagales</taxon>
        <taxon>Hymenobacteraceae</taxon>
        <taxon>Nibribacter</taxon>
    </lineage>
</organism>
<dbReference type="InterPro" id="IPR018204">
    <property type="entry name" value="Trp_synthase_alpha_AS"/>
</dbReference>